<proteinExistence type="predicted"/>
<gene>
    <name evidence="2" type="ORF">HJG44_20115</name>
</gene>
<dbReference type="PANTHER" id="PTHR30411:SF1">
    <property type="entry name" value="CYTOPLASMIC PROTEIN"/>
    <property type="match status" value="1"/>
</dbReference>
<dbReference type="InterPro" id="IPR007214">
    <property type="entry name" value="YbaK/aa-tRNA-synth-assoc-dom"/>
</dbReference>
<organism evidence="2 3">
    <name type="scientific">Enterovirga aerilata</name>
    <dbReference type="NCBI Taxonomy" id="2730920"/>
    <lineage>
        <taxon>Bacteria</taxon>
        <taxon>Pseudomonadati</taxon>
        <taxon>Pseudomonadota</taxon>
        <taxon>Alphaproteobacteria</taxon>
        <taxon>Hyphomicrobiales</taxon>
        <taxon>Methylobacteriaceae</taxon>
        <taxon>Enterovirga</taxon>
    </lineage>
</organism>
<accession>A0A849IDZ5</accession>
<dbReference type="EMBL" id="JABEPP010000006">
    <property type="protein sequence ID" value="NNM74669.1"/>
    <property type="molecule type" value="Genomic_DNA"/>
</dbReference>
<reference evidence="2 3" key="1">
    <citation type="submission" date="2020-04" db="EMBL/GenBank/DDBJ databases">
        <title>Enterovirga sp. isolate from soil.</title>
        <authorList>
            <person name="Chea S."/>
            <person name="Kim D.-U."/>
        </authorList>
    </citation>
    <scope>NUCLEOTIDE SEQUENCE [LARGE SCALE GENOMIC DNA]</scope>
    <source>
        <strain evidence="2 3">DB1703</strain>
    </source>
</reference>
<dbReference type="InterPro" id="IPR036754">
    <property type="entry name" value="YbaK/aa-tRNA-synt-asso_dom_sf"/>
</dbReference>
<protein>
    <submittedName>
        <fullName evidence="2">YbaK/EbsC family protein</fullName>
    </submittedName>
</protein>
<dbReference type="Gene3D" id="3.90.960.10">
    <property type="entry name" value="YbaK/aminoacyl-tRNA synthetase-associated domain"/>
    <property type="match status" value="1"/>
</dbReference>
<name>A0A849IDZ5_9HYPH</name>
<dbReference type="GO" id="GO:0002161">
    <property type="term" value="F:aminoacyl-tRNA deacylase activity"/>
    <property type="evidence" value="ECO:0007669"/>
    <property type="project" value="InterPro"/>
</dbReference>
<keyword evidence="3" id="KW-1185">Reference proteome</keyword>
<dbReference type="PANTHER" id="PTHR30411">
    <property type="entry name" value="CYTOPLASMIC PROTEIN"/>
    <property type="match status" value="1"/>
</dbReference>
<dbReference type="Pfam" id="PF04073">
    <property type="entry name" value="tRNA_edit"/>
    <property type="match status" value="1"/>
</dbReference>
<evidence type="ECO:0000313" key="2">
    <source>
        <dbReference type="EMBL" id="NNM74669.1"/>
    </source>
</evidence>
<dbReference type="SUPFAM" id="SSF55826">
    <property type="entry name" value="YbaK/ProRS associated domain"/>
    <property type="match status" value="1"/>
</dbReference>
<evidence type="ECO:0000259" key="1">
    <source>
        <dbReference type="Pfam" id="PF04073"/>
    </source>
</evidence>
<dbReference type="Proteomes" id="UP000564885">
    <property type="component" value="Unassembled WGS sequence"/>
</dbReference>
<dbReference type="AlphaFoldDB" id="A0A849IDZ5"/>
<sequence length="160" mass="17055">MSRPLPSASERVRETAAGHGLALEIREHAAPTRTAEEAAAACGCEVGAIVKSLVFAGRTSGEPFLLLVSGSNRVDEELAAAETGEPIVRPDGKAVRAWTGFAIGGIPPFGHARPLRTFMDEHLLRYGQVWAAAGTPNTVFPIDPRDLMRVTGARLCRLSR</sequence>
<comment type="caution">
    <text evidence="2">The sequence shown here is derived from an EMBL/GenBank/DDBJ whole genome shotgun (WGS) entry which is preliminary data.</text>
</comment>
<dbReference type="CDD" id="cd04333">
    <property type="entry name" value="ProX_deacylase"/>
    <property type="match status" value="1"/>
</dbReference>
<dbReference type="RefSeq" id="WP_171220128.1">
    <property type="nucleotide sequence ID" value="NZ_JABEPP010000006.1"/>
</dbReference>
<evidence type="ECO:0000313" key="3">
    <source>
        <dbReference type="Proteomes" id="UP000564885"/>
    </source>
</evidence>
<feature type="domain" description="YbaK/aminoacyl-tRNA synthetase-associated" evidence="1">
    <location>
        <begin position="30"/>
        <end position="149"/>
    </location>
</feature>